<accession>A0A6N7ZKU1</accession>
<dbReference type="AlphaFoldDB" id="A0A6N7ZKU1"/>
<name>A0A6N7ZKU1_9MICO</name>
<organism evidence="1 2">
    <name type="scientific">Cellulosimicrobium composti</name>
    <dbReference type="NCBI Taxonomy" id="2672572"/>
    <lineage>
        <taxon>Bacteria</taxon>
        <taxon>Bacillati</taxon>
        <taxon>Actinomycetota</taxon>
        <taxon>Actinomycetes</taxon>
        <taxon>Micrococcales</taxon>
        <taxon>Promicromonosporaceae</taxon>
        <taxon>Cellulosimicrobium</taxon>
    </lineage>
</organism>
<proteinExistence type="predicted"/>
<evidence type="ECO:0000313" key="2">
    <source>
        <dbReference type="Proteomes" id="UP000440668"/>
    </source>
</evidence>
<evidence type="ECO:0000313" key="1">
    <source>
        <dbReference type="EMBL" id="MTG90111.1"/>
    </source>
</evidence>
<dbReference type="RefSeq" id="WP_155099695.1">
    <property type="nucleotide sequence ID" value="NZ_WMKA01000038.1"/>
</dbReference>
<reference evidence="1 2" key="1">
    <citation type="submission" date="2019-11" db="EMBL/GenBank/DDBJ databases">
        <title>Cellulosimicrobium composti sp. nov. isolated from a compost.</title>
        <authorList>
            <person name="Yang Y."/>
        </authorList>
    </citation>
    <scope>NUCLEOTIDE SEQUENCE [LARGE SCALE GENOMIC DNA]</scope>
    <source>
        <strain evidence="1 2">BIT-GX5</strain>
    </source>
</reference>
<dbReference type="Proteomes" id="UP000440668">
    <property type="component" value="Unassembled WGS sequence"/>
</dbReference>
<sequence length="132" mass="14775">MSADPAPLIIDEATLLSFAETISEHEDRIHALETGQRVAAASSGEGGDDEADLDEYVRHLCDDFLWSETLGPAWRDVPAVVAELDALRRAHAFAYSDEAGAFERVYYHDALERVRERVTTHRQRHRKRSAAG</sequence>
<protein>
    <submittedName>
        <fullName evidence="1">Uncharacterized protein</fullName>
    </submittedName>
</protein>
<dbReference type="EMBL" id="WMKA01000038">
    <property type="protein sequence ID" value="MTG90111.1"/>
    <property type="molecule type" value="Genomic_DNA"/>
</dbReference>
<comment type="caution">
    <text evidence="1">The sequence shown here is derived from an EMBL/GenBank/DDBJ whole genome shotgun (WGS) entry which is preliminary data.</text>
</comment>
<gene>
    <name evidence="1" type="ORF">GJV82_14320</name>
</gene>